<gene>
    <name evidence="2" type="ordered locus">SGRA_0083</name>
</gene>
<dbReference type="HOGENOM" id="CLU_153801_0_0_10"/>
<dbReference type="AlphaFoldDB" id="H6L4E9"/>
<accession>H6L4E9</accession>
<evidence type="ECO:0000313" key="2">
    <source>
        <dbReference type="EMBL" id="AFC22828.1"/>
    </source>
</evidence>
<organism evidence="2 3">
    <name type="scientific">Saprospira grandis (strain Lewin)</name>
    <dbReference type="NCBI Taxonomy" id="984262"/>
    <lineage>
        <taxon>Bacteria</taxon>
        <taxon>Pseudomonadati</taxon>
        <taxon>Bacteroidota</taxon>
        <taxon>Saprospiria</taxon>
        <taxon>Saprospirales</taxon>
        <taxon>Saprospiraceae</taxon>
        <taxon>Saprospira</taxon>
    </lineage>
</organism>
<keyword evidence="3" id="KW-1185">Reference proteome</keyword>
<dbReference type="InterPro" id="IPR056695">
    <property type="entry name" value="DUF7793"/>
</dbReference>
<dbReference type="KEGG" id="sgn:SGRA_0083"/>
<dbReference type="Gene3D" id="3.40.970.30">
    <property type="entry name" value="yp_829618.1 like domains"/>
    <property type="match status" value="1"/>
</dbReference>
<feature type="domain" description="DUF7793" evidence="1">
    <location>
        <begin position="20"/>
        <end position="132"/>
    </location>
</feature>
<dbReference type="OrthoDB" id="957652at2"/>
<reference evidence="2 3" key="1">
    <citation type="journal article" date="2012" name="Stand. Genomic Sci.">
        <title>Complete genome sequencing and analysis of Saprospira grandis str. Lewin, a predatory marine bacterium.</title>
        <authorList>
            <person name="Saw J.H."/>
            <person name="Yuryev A."/>
            <person name="Kanbe M."/>
            <person name="Hou S."/>
            <person name="Young A.G."/>
            <person name="Aizawa S."/>
            <person name="Alam M."/>
        </authorList>
    </citation>
    <scope>NUCLEOTIDE SEQUENCE [LARGE SCALE GENOMIC DNA]</scope>
    <source>
        <strain evidence="2 3">Lewin</strain>
    </source>
</reference>
<protein>
    <recommendedName>
        <fullName evidence="1">DUF7793 domain-containing protein</fullName>
    </recommendedName>
</protein>
<evidence type="ECO:0000259" key="1">
    <source>
        <dbReference type="Pfam" id="PF25056"/>
    </source>
</evidence>
<dbReference type="RefSeq" id="WP_014373080.1">
    <property type="nucleotide sequence ID" value="NC_016940.1"/>
</dbReference>
<dbReference type="Proteomes" id="UP000007519">
    <property type="component" value="Chromosome"/>
</dbReference>
<dbReference type="Pfam" id="PF25056">
    <property type="entry name" value="DUF7793"/>
    <property type="match status" value="1"/>
</dbReference>
<evidence type="ECO:0000313" key="3">
    <source>
        <dbReference type="Proteomes" id="UP000007519"/>
    </source>
</evidence>
<dbReference type="STRING" id="984262.SGRA_0083"/>
<dbReference type="EMBL" id="CP002831">
    <property type="protein sequence ID" value="AFC22828.1"/>
    <property type="molecule type" value="Genomic_DNA"/>
</dbReference>
<sequence>MYKLDNSQNKVELASSSLAWLNEHPILEQIIRPNYQVEIKDAHEIEACILEMVEARQESCYHLVDIRNIKGGSIEARKKFNLGPPPSIKATAIIVEGLTSKLLGNFLARLNQGNIPIRLFNKRDKAIEWLLEQKRKQE</sequence>
<proteinExistence type="predicted"/>
<name>H6L4E9_SAPGL</name>